<keyword evidence="12" id="KW-1185">Reference proteome</keyword>
<dbReference type="GeneID" id="110296650"/>
<dbReference type="GO" id="GO:0030246">
    <property type="term" value="F:carbohydrate binding"/>
    <property type="evidence" value="ECO:0007669"/>
    <property type="project" value="UniProtKB-KW"/>
</dbReference>
<accession>A0A6P5Q3D6</accession>
<keyword evidence="4" id="KW-0430">Lectin</keyword>
<evidence type="ECO:0000313" key="13">
    <source>
        <dbReference type="RefSeq" id="XP_021021027.1"/>
    </source>
</evidence>
<evidence type="ECO:0000259" key="11">
    <source>
        <dbReference type="PROSITE" id="PS50041"/>
    </source>
</evidence>
<dbReference type="FunFam" id="3.10.100.10:FF:000062">
    <property type="entry name" value="C-type lectin domain family 2 member D"/>
    <property type="match status" value="1"/>
</dbReference>
<evidence type="ECO:0000256" key="3">
    <source>
        <dbReference type="ARBA" id="ARBA00022692"/>
    </source>
</evidence>
<keyword evidence="2" id="KW-1003">Cell membrane</keyword>
<dbReference type="InterPro" id="IPR050828">
    <property type="entry name" value="C-type_lectin/matrix_domain"/>
</dbReference>
<dbReference type="CDD" id="cd03593">
    <property type="entry name" value="CLECT_NK_receptors_like"/>
    <property type="match status" value="1"/>
</dbReference>
<dbReference type="InterPro" id="IPR033992">
    <property type="entry name" value="NKR-like_CTLD"/>
</dbReference>
<evidence type="ECO:0000256" key="2">
    <source>
        <dbReference type="ARBA" id="ARBA00022475"/>
    </source>
</evidence>
<evidence type="ECO:0000256" key="4">
    <source>
        <dbReference type="ARBA" id="ARBA00022734"/>
    </source>
</evidence>
<feature type="transmembrane region" description="Helical" evidence="10">
    <location>
        <begin position="60"/>
        <end position="80"/>
    </location>
</feature>
<dbReference type="Gene3D" id="3.10.100.10">
    <property type="entry name" value="Mannose-Binding Protein A, subunit A"/>
    <property type="match status" value="1"/>
</dbReference>
<evidence type="ECO:0000256" key="5">
    <source>
        <dbReference type="ARBA" id="ARBA00022968"/>
    </source>
</evidence>
<evidence type="ECO:0000256" key="10">
    <source>
        <dbReference type="SAM" id="Phobius"/>
    </source>
</evidence>
<dbReference type="AlphaFoldDB" id="A0A6P5Q3D6"/>
<dbReference type="InterPro" id="IPR016187">
    <property type="entry name" value="CTDL_fold"/>
</dbReference>
<dbReference type="Pfam" id="PF00059">
    <property type="entry name" value="Lectin_C"/>
    <property type="match status" value="1"/>
</dbReference>
<evidence type="ECO:0000256" key="9">
    <source>
        <dbReference type="ARBA" id="ARBA00023180"/>
    </source>
</evidence>
<dbReference type="GO" id="GO:0009897">
    <property type="term" value="C:external side of plasma membrane"/>
    <property type="evidence" value="ECO:0007669"/>
    <property type="project" value="TreeGrafter"/>
</dbReference>
<dbReference type="Proteomes" id="UP000515126">
    <property type="component" value="Chromosome 6"/>
</dbReference>
<evidence type="ECO:0000256" key="6">
    <source>
        <dbReference type="ARBA" id="ARBA00022989"/>
    </source>
</evidence>
<dbReference type="GO" id="GO:0046703">
    <property type="term" value="F:natural killer cell lectin-like receptor binding"/>
    <property type="evidence" value="ECO:0007669"/>
    <property type="project" value="UniProtKB-ARBA"/>
</dbReference>
<dbReference type="PROSITE" id="PS50041">
    <property type="entry name" value="C_TYPE_LECTIN_2"/>
    <property type="match status" value="1"/>
</dbReference>
<evidence type="ECO:0000256" key="7">
    <source>
        <dbReference type="ARBA" id="ARBA00023136"/>
    </source>
</evidence>
<dbReference type="PANTHER" id="PTHR45710">
    <property type="entry name" value="C-TYPE LECTIN DOMAIN-CONTAINING PROTEIN 180"/>
    <property type="match status" value="1"/>
</dbReference>
<keyword evidence="5" id="KW-0735">Signal-anchor</keyword>
<evidence type="ECO:0000256" key="1">
    <source>
        <dbReference type="ARBA" id="ARBA00004401"/>
    </source>
</evidence>
<dbReference type="RefSeq" id="XP_021021027.1">
    <property type="nucleotide sequence ID" value="XM_021165368.2"/>
</dbReference>
<reference evidence="13" key="1">
    <citation type="submission" date="2025-08" db="UniProtKB">
        <authorList>
            <consortium name="RefSeq"/>
        </authorList>
    </citation>
    <scope>IDENTIFICATION</scope>
</reference>
<protein>
    <submittedName>
        <fullName evidence="13">C-type lectin domain family 2 member G-like isoform X2</fullName>
    </submittedName>
</protein>
<dbReference type="SUPFAM" id="SSF56436">
    <property type="entry name" value="C-type lectin-like"/>
    <property type="match status" value="1"/>
</dbReference>
<keyword evidence="9" id="KW-0325">Glycoprotein</keyword>
<dbReference type="PANTHER" id="PTHR45710:SF19">
    <property type="entry name" value="C-TYPE LECTIN DOMAIN FAMILY 2 MEMBER D-RELATED"/>
    <property type="match status" value="1"/>
</dbReference>
<keyword evidence="7 10" id="KW-0472">Membrane</keyword>
<evidence type="ECO:0000313" key="12">
    <source>
        <dbReference type="Proteomes" id="UP000515126"/>
    </source>
</evidence>
<comment type="subcellular location">
    <subcellularLocation>
        <location evidence="1">Cell membrane</location>
        <topology evidence="1">Single-pass type II membrane protein</topology>
    </subcellularLocation>
</comment>
<dbReference type="GO" id="GO:0002682">
    <property type="term" value="P:regulation of immune system process"/>
    <property type="evidence" value="ECO:0007669"/>
    <property type="project" value="UniProtKB-ARBA"/>
</dbReference>
<keyword evidence="3 10" id="KW-0812">Transmembrane</keyword>
<proteinExistence type="predicted"/>
<gene>
    <name evidence="13" type="primary">LOC110296650</name>
</gene>
<organism evidence="12 13">
    <name type="scientific">Mus caroli</name>
    <name type="common">Ryukyu mouse</name>
    <name type="synonym">Ricefield mouse</name>
    <dbReference type="NCBI Taxonomy" id="10089"/>
    <lineage>
        <taxon>Eukaryota</taxon>
        <taxon>Metazoa</taxon>
        <taxon>Chordata</taxon>
        <taxon>Craniata</taxon>
        <taxon>Vertebrata</taxon>
        <taxon>Euteleostomi</taxon>
        <taxon>Mammalia</taxon>
        <taxon>Eutheria</taxon>
        <taxon>Euarchontoglires</taxon>
        <taxon>Glires</taxon>
        <taxon>Rodentia</taxon>
        <taxon>Myomorpha</taxon>
        <taxon>Muroidea</taxon>
        <taxon>Muridae</taxon>
        <taxon>Murinae</taxon>
        <taxon>Mus</taxon>
        <taxon>Mus</taxon>
    </lineage>
</organism>
<name>A0A6P5Q3D6_MUSCR</name>
<dbReference type="InterPro" id="IPR016186">
    <property type="entry name" value="C-type_lectin-like/link_sf"/>
</dbReference>
<sequence length="223" mass="25192">MLDCLETEKNRTFVHNMNAQRVQKPEEGNGPPGTGGVQCCKILQGKGLISISRESRAKLYACYGVIIVLSVAIVALSVALSGKKTEQITIKNTYAACPRHWIGIGNKCFYFSEYTSNWTSAQAFCMAQDAQLAQFDNQDELNFLMRYTGNFDCWIGLHRESSEHAWKWTDNTEYNNMTLIQGEERYAYLNNNGISSSRIYLPRMSICSKLNNYSLHSQTPSPV</sequence>
<dbReference type="SMART" id="SM00034">
    <property type="entry name" value="CLECT"/>
    <property type="match status" value="1"/>
</dbReference>
<evidence type="ECO:0000256" key="8">
    <source>
        <dbReference type="ARBA" id="ARBA00023157"/>
    </source>
</evidence>
<keyword evidence="6 10" id="KW-1133">Transmembrane helix</keyword>
<dbReference type="InterPro" id="IPR001304">
    <property type="entry name" value="C-type_lectin-like"/>
</dbReference>
<feature type="domain" description="C-type lectin" evidence="11">
    <location>
        <begin position="104"/>
        <end position="176"/>
    </location>
</feature>
<keyword evidence="8" id="KW-1015">Disulfide bond</keyword>